<organism evidence="2 3">
    <name type="scientific">Echria macrotheca</name>
    <dbReference type="NCBI Taxonomy" id="438768"/>
    <lineage>
        <taxon>Eukaryota</taxon>
        <taxon>Fungi</taxon>
        <taxon>Dikarya</taxon>
        <taxon>Ascomycota</taxon>
        <taxon>Pezizomycotina</taxon>
        <taxon>Sordariomycetes</taxon>
        <taxon>Sordariomycetidae</taxon>
        <taxon>Sordariales</taxon>
        <taxon>Schizotheciaceae</taxon>
        <taxon>Echria</taxon>
    </lineage>
</organism>
<feature type="compositionally biased region" description="Low complexity" evidence="1">
    <location>
        <begin position="842"/>
        <end position="851"/>
    </location>
</feature>
<keyword evidence="3" id="KW-1185">Reference proteome</keyword>
<feature type="compositionally biased region" description="Polar residues" evidence="1">
    <location>
        <begin position="94"/>
        <end position="107"/>
    </location>
</feature>
<dbReference type="AlphaFoldDB" id="A0AAJ0B658"/>
<name>A0AAJ0B658_9PEZI</name>
<comment type="caution">
    <text evidence="2">The sequence shown here is derived from an EMBL/GenBank/DDBJ whole genome shotgun (WGS) entry which is preliminary data.</text>
</comment>
<feature type="region of interest" description="Disordered" evidence="1">
    <location>
        <begin position="59"/>
        <end position="111"/>
    </location>
</feature>
<sequence length="957" mass="105076">MAPEPAHLTQPWTATRCHRLLRPLLAHISSLRKEKARRDLIEAGAVRELGETATTANCRRGFSDATGRLPEKRTGTRNTYSRKSMQKKRLDTLKTPQRKATQPQQRLAANKPSPVVAIPTPFLRRVRDHELSSPLAIRTSATDVAAETTDAPSPPHVRKGRCHMVEGCGGSRCFFESRLLELRQSLDADRFTLYESVLRTLDALLKATDPLKTTRVAAPKSLLAMCLRKVPDYISELEHWEKEDADANGTKSTLNDSRVSAEIYAELESLGNVDGWRNLCVAVRAHGIHVIEKAVVEGLIEDPVTDLLIDLCLAHAPLAECDSLVDAFVERQYPGPAHAAETFNANPPFFPLSALDKYTRIAEESCIPRTTASTTNSWRLEFQLGKLSRLLESGLLPSDWLQTKWSSNMFSATIRCFAAKSLSHRGVMDFVSTAVKLLCRSIVTKARGGIMEEDLQKSAKSQRVLTEYLAALASMVLLGRIGKGFDDLLTQNPLEYETPSSSILNLRNRIANILATCMSKARKGRRGLRQDVGIYLLNLTQFLAFGDCESGTGAGAITESWQDAINRDDPVSLMRLYDATLAHVGAVAHHYNRGTGVSGDEFLSLLCDKLETLDIPGDAVTNLRVDGAFYLAERSGDLRDLAFAESLKARTAAAKNGYRPTSQKKRIEGGLGCGERRLRAGFRWDEDIGEWVTAGDQKPSGVVTTTGARRSSRVSSNAGSVAGGATTASRTLRMRAASRGRQQRLPTPVSHHDDPSDSFPEATSEESEMGSESSEDEDEDDDYSEGEEKISTPDTEVSAISIDSSPHRLEYSTSNSSRTLSRSRAGELLVLLPRRRRNASGTTTTTTTTTTKRALDEDEDYDDDNDDEDDDEDELAAGDNSPVQRVQSRGFKAPRRSYSGRGRGCGRPVVRRSVSLLSLQPLKKVTTTRAAVVGGGRMAHHHRDGGSSDDELSFGMW</sequence>
<protein>
    <submittedName>
        <fullName evidence="2">Uncharacterized protein</fullName>
    </submittedName>
</protein>
<feature type="region of interest" description="Disordered" evidence="1">
    <location>
        <begin position="936"/>
        <end position="957"/>
    </location>
</feature>
<proteinExistence type="predicted"/>
<feature type="compositionally biased region" description="Low complexity" evidence="1">
    <location>
        <begin position="812"/>
        <end position="823"/>
    </location>
</feature>
<reference evidence="2" key="1">
    <citation type="submission" date="2023-06" db="EMBL/GenBank/DDBJ databases">
        <title>Genome-scale phylogeny and comparative genomics of the fungal order Sordariales.</title>
        <authorList>
            <consortium name="Lawrence Berkeley National Laboratory"/>
            <person name="Hensen N."/>
            <person name="Bonometti L."/>
            <person name="Westerberg I."/>
            <person name="Brannstrom I.O."/>
            <person name="Guillou S."/>
            <person name="Cros-Aarteil S."/>
            <person name="Calhoun S."/>
            <person name="Haridas S."/>
            <person name="Kuo A."/>
            <person name="Mondo S."/>
            <person name="Pangilinan J."/>
            <person name="Riley R."/>
            <person name="Labutti K."/>
            <person name="Andreopoulos B."/>
            <person name="Lipzen A."/>
            <person name="Chen C."/>
            <person name="Yanf M."/>
            <person name="Daum C."/>
            <person name="Ng V."/>
            <person name="Clum A."/>
            <person name="Steindorff A."/>
            <person name="Ohm R."/>
            <person name="Martin F."/>
            <person name="Silar P."/>
            <person name="Natvig D."/>
            <person name="Lalanne C."/>
            <person name="Gautier V."/>
            <person name="Ament-Velasquez S.L."/>
            <person name="Kruys A."/>
            <person name="Hutchinson M.I."/>
            <person name="Powell A.J."/>
            <person name="Barry K."/>
            <person name="Miller A.N."/>
            <person name="Grigoriev I.V."/>
            <person name="Debuchy R."/>
            <person name="Gladieux P."/>
            <person name="Thoren M.H."/>
            <person name="Johannesson H."/>
        </authorList>
    </citation>
    <scope>NUCLEOTIDE SEQUENCE</scope>
    <source>
        <strain evidence="2">PSN4</strain>
    </source>
</reference>
<evidence type="ECO:0000313" key="2">
    <source>
        <dbReference type="EMBL" id="KAK1751915.1"/>
    </source>
</evidence>
<evidence type="ECO:0000313" key="3">
    <source>
        <dbReference type="Proteomes" id="UP001239445"/>
    </source>
</evidence>
<feature type="compositionally biased region" description="Acidic residues" evidence="1">
    <location>
        <begin position="763"/>
        <end position="785"/>
    </location>
</feature>
<dbReference type="Proteomes" id="UP001239445">
    <property type="component" value="Unassembled WGS sequence"/>
</dbReference>
<evidence type="ECO:0000256" key="1">
    <source>
        <dbReference type="SAM" id="MobiDB-lite"/>
    </source>
</evidence>
<gene>
    <name evidence="2" type="ORF">QBC47DRAFT_391411</name>
</gene>
<feature type="compositionally biased region" description="Basic residues" evidence="1">
    <location>
        <begin position="732"/>
        <end position="742"/>
    </location>
</feature>
<dbReference type="EMBL" id="MU839841">
    <property type="protein sequence ID" value="KAK1751915.1"/>
    <property type="molecule type" value="Genomic_DNA"/>
</dbReference>
<feature type="compositionally biased region" description="Low complexity" evidence="1">
    <location>
        <begin position="896"/>
        <end position="906"/>
    </location>
</feature>
<feature type="compositionally biased region" description="Acidic residues" evidence="1">
    <location>
        <begin position="947"/>
        <end position="957"/>
    </location>
</feature>
<feature type="region of interest" description="Disordered" evidence="1">
    <location>
        <begin position="694"/>
        <end position="906"/>
    </location>
</feature>
<feature type="compositionally biased region" description="Acidic residues" evidence="1">
    <location>
        <begin position="856"/>
        <end position="876"/>
    </location>
</feature>
<accession>A0AAJ0B658</accession>
<feature type="compositionally biased region" description="Low complexity" evidence="1">
    <location>
        <begin position="707"/>
        <end position="731"/>
    </location>
</feature>